<dbReference type="AlphaFoldDB" id="K0K412"/>
<dbReference type="HOGENOM" id="CLU_2083166_0_0_11"/>
<evidence type="ECO:0000313" key="2">
    <source>
        <dbReference type="EMBL" id="CCH33046.1"/>
    </source>
</evidence>
<evidence type="ECO:0000256" key="1">
    <source>
        <dbReference type="SAM" id="MobiDB-lite"/>
    </source>
</evidence>
<reference evidence="2 3" key="1">
    <citation type="journal article" date="2012" name="BMC Genomics">
        <title>Complete genome sequence of Saccharothrix espanaensis DSM 44229T and comparison to the other completely sequenced Pseudonocardiaceae.</title>
        <authorList>
            <person name="Strobel T."/>
            <person name="Al-Dilaimi A."/>
            <person name="Blom J."/>
            <person name="Gessner A."/>
            <person name="Kalinowski J."/>
            <person name="Luzhetska M."/>
            <person name="Puhler A."/>
            <person name="Szczepanowski R."/>
            <person name="Bechthold A."/>
            <person name="Ruckert C."/>
        </authorList>
    </citation>
    <scope>NUCLEOTIDE SEQUENCE [LARGE SCALE GENOMIC DNA]</scope>
    <source>
        <strain evidence="3">ATCC 51144 / DSM 44229 / JCM 9112 / NBRC 15066 / NRRL 15764</strain>
    </source>
</reference>
<dbReference type="KEGG" id="sesp:BN6_57880"/>
<sequence length="117" mass="12484">MLPPSGASGRLIGAADAFDVPVFVRHSSPPDVGGRPRTARVRTASRPWRAGPSLPAAGDYLVTTTWRDVIDAAITVGRDVYPWLSEAKSSKLLCGMSLADHLFVTSTSKTDWSTTPC</sequence>
<keyword evidence="3" id="KW-1185">Reference proteome</keyword>
<dbReference type="EMBL" id="HE804045">
    <property type="protein sequence ID" value="CCH33046.1"/>
    <property type="molecule type" value="Genomic_DNA"/>
</dbReference>
<dbReference type="Proteomes" id="UP000006281">
    <property type="component" value="Chromosome"/>
</dbReference>
<dbReference type="STRING" id="1179773.BN6_57880"/>
<organism evidence="2 3">
    <name type="scientific">Saccharothrix espanaensis (strain ATCC 51144 / DSM 44229 / JCM 9112 / NBRC 15066 / NRRL 15764)</name>
    <dbReference type="NCBI Taxonomy" id="1179773"/>
    <lineage>
        <taxon>Bacteria</taxon>
        <taxon>Bacillati</taxon>
        <taxon>Actinomycetota</taxon>
        <taxon>Actinomycetes</taxon>
        <taxon>Pseudonocardiales</taxon>
        <taxon>Pseudonocardiaceae</taxon>
        <taxon>Saccharothrix</taxon>
    </lineage>
</organism>
<name>K0K412_SACES</name>
<protein>
    <submittedName>
        <fullName evidence="2">Uncharacterized protein</fullName>
    </submittedName>
</protein>
<gene>
    <name evidence="2" type="ordered locus">BN6_57880</name>
</gene>
<feature type="region of interest" description="Disordered" evidence="1">
    <location>
        <begin position="29"/>
        <end position="50"/>
    </location>
</feature>
<dbReference type="PATRIC" id="fig|1179773.3.peg.5818"/>
<proteinExistence type="predicted"/>
<accession>K0K412</accession>
<evidence type="ECO:0000313" key="3">
    <source>
        <dbReference type="Proteomes" id="UP000006281"/>
    </source>
</evidence>